<sequence length="1114" mass="121701">MLRKAARCCLLNLDRMQRLRPLLVLVLTVIGLFFTPATSCAQDSTQAEAATASDADITTLRIGVLATEGATRMLESWGPTADLLNRAARDQNLPYKFSVIPHTVTSLSQAIEGGQISFALTDPASFVAAEVESRARALLSAARMWEGRTYDMTGALVFTRADSPIRDIRQLEDRKVMAVEPGDFSGWWLAEQEFRKRRMDPRDALSELVFSGGNQREVVYAVQSGLVDAGVVRAGELEELAEQGVIDLTDFAPISATAHEAFPFWVSTSLYPDWVLAALPDVPEPVLGMVINALLTVTVDSPQSKAAGGVLWQAPQNYQSVHELLISLRVRPYEHYMMQAANRIFRTYRMPILGGIALILVSLAFLAYELRRNILLAEDRRNVLQSEVRSKLFYRTAIEEHTVFCMLTQDGRISHVNDRFCRTADRRRKDILHRPLASLLNGRDTDVLMKEIMTSMQVGAPWNGALTILKEDGSTAWVQCSCIPVTGIDDQLSEVAVVATDMTQTRKGISDERFKDSLELIDDQVVVLRPGTLEMLYCNKAAEQRLVRDRMGGTWKGKRVGNFITGKDLETLELRRDALIEGAQRRITWEVMTKSGVPYEISMEYVEPDQDEPRLIAIYRDITERKQAEKAKNEFISTVSHELRTPLTSMKGALGLALSGSIGEMSDPLHKMVSMASTNCDRLVVLINDILDLEKIEAGKMNFTMEPLNMAALVGAAIEANKFYAEKFGVALRCEIDNENGELFTLGDRNRLMQVMDNLMSNAAKFSVQGAEIIVGLRPHRGALRLTVRDFGSGIPKAAQATIFDKFTQADSTDTRSKGGTGLGLSIAKLIVEEHQGALLFVSEEGEGTEFIVDLPRLESEALHPITPQDEAEGTAPEFSEFSSTATPVAALRESASFAALLTQLRESGKTVKVESSHVVASQVIKGVGVLGQSAAPIWLGDQGRTLMAGLSEREILDNRSVAVLAVTPSNETEADETAAPVDMSEDMAGVLATWLAQVAKVHGTGGAVRMLRLDDGAEVDTLPEGTEIVRGGDVSETLTRAEQGGFDLIISGERSGEAGVTVLLPVKGGCLPEDQPIVLIVARNALGVASRGVVSKFARPAGSGRGKARRRVV</sequence>
<dbReference type="Pfam" id="PF13426">
    <property type="entry name" value="PAS_9"/>
    <property type="match status" value="2"/>
</dbReference>
<gene>
    <name evidence="9" type="ORF">E1B25_07530</name>
</gene>
<evidence type="ECO:0000256" key="2">
    <source>
        <dbReference type="ARBA" id="ARBA00012438"/>
    </source>
</evidence>
<dbReference type="SUPFAM" id="SSF53850">
    <property type="entry name" value="Periplasmic binding protein-like II"/>
    <property type="match status" value="1"/>
</dbReference>
<evidence type="ECO:0000256" key="4">
    <source>
        <dbReference type="ARBA" id="ARBA00022679"/>
    </source>
</evidence>
<name>A0A4R5EVB7_9RHOB</name>
<dbReference type="Gene3D" id="1.10.287.130">
    <property type="match status" value="1"/>
</dbReference>
<comment type="catalytic activity">
    <reaction evidence="1">
        <text>ATP + protein L-histidine = ADP + protein N-phospho-L-histidine.</text>
        <dbReference type="EC" id="2.7.13.3"/>
    </reaction>
</comment>
<dbReference type="InterPro" id="IPR005467">
    <property type="entry name" value="His_kinase_dom"/>
</dbReference>
<dbReference type="InterPro" id="IPR036097">
    <property type="entry name" value="HisK_dim/P_sf"/>
</dbReference>
<keyword evidence="6" id="KW-0902">Two-component regulatory system</keyword>
<dbReference type="CDD" id="cd00082">
    <property type="entry name" value="HisKA"/>
    <property type="match status" value="1"/>
</dbReference>
<dbReference type="InterPro" id="IPR003594">
    <property type="entry name" value="HATPase_dom"/>
</dbReference>
<accession>A0A4R5EVB7</accession>
<dbReference type="SUPFAM" id="SSF55785">
    <property type="entry name" value="PYP-like sensor domain (PAS domain)"/>
    <property type="match status" value="2"/>
</dbReference>
<dbReference type="FunFam" id="3.30.565.10:FF:000006">
    <property type="entry name" value="Sensor histidine kinase WalK"/>
    <property type="match status" value="1"/>
</dbReference>
<dbReference type="EMBL" id="SMFP01000004">
    <property type="protein sequence ID" value="TDE38865.1"/>
    <property type="molecule type" value="Genomic_DNA"/>
</dbReference>
<evidence type="ECO:0000313" key="10">
    <source>
        <dbReference type="Proteomes" id="UP000294662"/>
    </source>
</evidence>
<dbReference type="Proteomes" id="UP000294662">
    <property type="component" value="Unassembled WGS sequence"/>
</dbReference>
<dbReference type="EC" id="2.7.13.3" evidence="2"/>
<dbReference type="PRINTS" id="PR00344">
    <property type="entry name" value="BCTRLSENSOR"/>
</dbReference>
<evidence type="ECO:0000256" key="3">
    <source>
        <dbReference type="ARBA" id="ARBA00022553"/>
    </source>
</evidence>
<evidence type="ECO:0000256" key="7">
    <source>
        <dbReference type="ARBA" id="ARBA00023136"/>
    </source>
</evidence>
<dbReference type="SMART" id="SM00091">
    <property type="entry name" value="PAS"/>
    <property type="match status" value="2"/>
</dbReference>
<feature type="domain" description="Histidine kinase" evidence="8">
    <location>
        <begin position="638"/>
        <end position="859"/>
    </location>
</feature>
<dbReference type="SMART" id="SM00388">
    <property type="entry name" value="HisKA"/>
    <property type="match status" value="1"/>
</dbReference>
<protein>
    <recommendedName>
        <fullName evidence="2">histidine kinase</fullName>
        <ecNumber evidence="2">2.7.13.3</ecNumber>
    </recommendedName>
</protein>
<evidence type="ECO:0000259" key="8">
    <source>
        <dbReference type="PROSITE" id="PS50109"/>
    </source>
</evidence>
<dbReference type="PANTHER" id="PTHR43047:SF72">
    <property type="entry name" value="OSMOSENSING HISTIDINE PROTEIN KINASE SLN1"/>
    <property type="match status" value="1"/>
</dbReference>
<dbReference type="Gene3D" id="3.30.450.20">
    <property type="entry name" value="PAS domain"/>
    <property type="match status" value="2"/>
</dbReference>
<dbReference type="SMART" id="SM00387">
    <property type="entry name" value="HATPase_c"/>
    <property type="match status" value="1"/>
</dbReference>
<dbReference type="Gene3D" id="3.30.565.10">
    <property type="entry name" value="Histidine kinase-like ATPase, C-terminal domain"/>
    <property type="match status" value="1"/>
</dbReference>
<dbReference type="InterPro" id="IPR000014">
    <property type="entry name" value="PAS"/>
</dbReference>
<dbReference type="Pfam" id="PF00512">
    <property type="entry name" value="HisKA"/>
    <property type="match status" value="1"/>
</dbReference>
<evidence type="ECO:0000256" key="5">
    <source>
        <dbReference type="ARBA" id="ARBA00022777"/>
    </source>
</evidence>
<keyword evidence="4" id="KW-0808">Transferase</keyword>
<dbReference type="AlphaFoldDB" id="A0A4R5EVB7"/>
<keyword evidence="3" id="KW-0597">Phosphoprotein</keyword>
<keyword evidence="7" id="KW-0472">Membrane</keyword>
<dbReference type="GO" id="GO:0000155">
    <property type="term" value="F:phosphorelay sensor kinase activity"/>
    <property type="evidence" value="ECO:0007669"/>
    <property type="project" value="InterPro"/>
</dbReference>
<dbReference type="SUPFAM" id="SSF47384">
    <property type="entry name" value="Homodimeric domain of signal transducing histidine kinase"/>
    <property type="match status" value="1"/>
</dbReference>
<comment type="caution">
    <text evidence="9">The sequence shown here is derived from an EMBL/GenBank/DDBJ whole genome shotgun (WGS) entry which is preliminary data.</text>
</comment>
<dbReference type="PANTHER" id="PTHR43047">
    <property type="entry name" value="TWO-COMPONENT HISTIDINE PROTEIN KINASE"/>
    <property type="match status" value="1"/>
</dbReference>
<dbReference type="PROSITE" id="PS50109">
    <property type="entry name" value="HIS_KIN"/>
    <property type="match status" value="1"/>
</dbReference>
<evidence type="ECO:0000313" key="9">
    <source>
        <dbReference type="EMBL" id="TDE38865.1"/>
    </source>
</evidence>
<dbReference type="CDD" id="cd00130">
    <property type="entry name" value="PAS"/>
    <property type="match status" value="1"/>
</dbReference>
<dbReference type="FunFam" id="1.10.287.130:FF:000001">
    <property type="entry name" value="Two-component sensor histidine kinase"/>
    <property type="match status" value="1"/>
</dbReference>
<evidence type="ECO:0000256" key="6">
    <source>
        <dbReference type="ARBA" id="ARBA00023012"/>
    </source>
</evidence>
<keyword evidence="5" id="KW-0418">Kinase</keyword>
<dbReference type="OrthoDB" id="7179697at2"/>
<keyword evidence="10" id="KW-1185">Reference proteome</keyword>
<dbReference type="Pfam" id="PF02518">
    <property type="entry name" value="HATPase_c"/>
    <property type="match status" value="1"/>
</dbReference>
<dbReference type="InterPro" id="IPR035965">
    <property type="entry name" value="PAS-like_dom_sf"/>
</dbReference>
<dbReference type="Gene3D" id="3.40.190.10">
    <property type="entry name" value="Periplasmic binding protein-like II"/>
    <property type="match status" value="2"/>
</dbReference>
<organism evidence="9 10">
    <name type="scientific">Antarcticimicrobium sediminis</name>
    <dbReference type="NCBI Taxonomy" id="2546227"/>
    <lineage>
        <taxon>Bacteria</taxon>
        <taxon>Pseudomonadati</taxon>
        <taxon>Pseudomonadota</taxon>
        <taxon>Alphaproteobacteria</taxon>
        <taxon>Rhodobacterales</taxon>
        <taxon>Paracoccaceae</taxon>
        <taxon>Antarcticimicrobium</taxon>
    </lineage>
</organism>
<dbReference type="InterPro" id="IPR003661">
    <property type="entry name" value="HisK_dim/P_dom"/>
</dbReference>
<dbReference type="GO" id="GO:0009927">
    <property type="term" value="F:histidine phosphotransfer kinase activity"/>
    <property type="evidence" value="ECO:0007669"/>
    <property type="project" value="TreeGrafter"/>
</dbReference>
<dbReference type="GO" id="GO:0005886">
    <property type="term" value="C:plasma membrane"/>
    <property type="evidence" value="ECO:0007669"/>
    <property type="project" value="TreeGrafter"/>
</dbReference>
<proteinExistence type="predicted"/>
<dbReference type="Pfam" id="PF12974">
    <property type="entry name" value="Phosphonate-bd"/>
    <property type="match status" value="1"/>
</dbReference>
<dbReference type="InterPro" id="IPR004358">
    <property type="entry name" value="Sig_transdc_His_kin-like_C"/>
</dbReference>
<reference evidence="9 10" key="1">
    <citation type="submission" date="2019-03" db="EMBL/GenBank/DDBJ databases">
        <authorList>
            <person name="Zhang S."/>
        </authorList>
    </citation>
    <scope>NUCLEOTIDE SEQUENCE [LARGE SCALE GENOMIC DNA]</scope>
    <source>
        <strain evidence="9 10">S4J41</strain>
    </source>
</reference>
<dbReference type="NCBIfam" id="TIGR00229">
    <property type="entry name" value="sensory_box"/>
    <property type="match status" value="1"/>
</dbReference>
<dbReference type="InterPro" id="IPR036890">
    <property type="entry name" value="HATPase_C_sf"/>
</dbReference>
<dbReference type="SUPFAM" id="SSF55874">
    <property type="entry name" value="ATPase domain of HSP90 chaperone/DNA topoisomerase II/histidine kinase"/>
    <property type="match status" value="1"/>
</dbReference>
<evidence type="ECO:0000256" key="1">
    <source>
        <dbReference type="ARBA" id="ARBA00000085"/>
    </source>
</evidence>